<protein>
    <recommendedName>
        <fullName evidence="3">Helix-turn-helix DNA binding domain protein</fullName>
    </recommendedName>
</protein>
<evidence type="ECO:0000313" key="2">
    <source>
        <dbReference type="Proteomes" id="UP000223395"/>
    </source>
</evidence>
<accession>A0A1D8EZV8</accession>
<proteinExistence type="predicted"/>
<dbReference type="EMBL" id="KX619650">
    <property type="protein sequence ID" value="AOT27761.1"/>
    <property type="molecule type" value="Genomic_DNA"/>
</dbReference>
<dbReference type="InterPro" id="IPR057899">
    <property type="entry name" value="Gp53"/>
</dbReference>
<name>A0A1D8EZV8_9CAUD</name>
<reference evidence="2" key="1">
    <citation type="submission" date="2016-07" db="EMBL/GenBank/DDBJ databases">
        <authorList>
            <person name="Florea S."/>
            <person name="Webb J.S."/>
            <person name="Jaromczyk J."/>
            <person name="Schardl C.L."/>
        </authorList>
    </citation>
    <scope>NUCLEOTIDE SEQUENCE [LARGE SCALE GENOMIC DNA]</scope>
</reference>
<gene>
    <name evidence="1" type="ORF">SEA_JERM_56</name>
</gene>
<sequence length="228" mass="25656">MTDAELNKLFNQAARKALIGWDTDLPAEEIVNELWVWYLESPYVRGVIEKRSPGKRVMFVRMQVFNILTGEAKARDLFEARSPYSSDNVKDALKGESTNHYLVDILPMAIEALRNDNYAEALRSRYTDGIVPKENAPKQTLKWAVKSLTETVNYIAITAGIRKDENGKVIVKDGPGSKNAVFPDIRKAQGDGHSDPTANIAIMLIEHPELRDEYLHETPLPEFLGGRC</sequence>
<dbReference type="Proteomes" id="UP000223395">
    <property type="component" value="Segment"/>
</dbReference>
<evidence type="ECO:0000313" key="1">
    <source>
        <dbReference type="EMBL" id="AOT27761.1"/>
    </source>
</evidence>
<dbReference type="Pfam" id="PF25684">
    <property type="entry name" value="Mycobacteriophage_Gp53"/>
    <property type="match status" value="1"/>
</dbReference>
<evidence type="ECO:0008006" key="3">
    <source>
        <dbReference type="Google" id="ProtNLM"/>
    </source>
</evidence>
<organism evidence="1 2">
    <name type="scientific">Mycobacterium phage Jerm</name>
    <dbReference type="NCBI Taxonomy" id="1897503"/>
    <lineage>
        <taxon>Viruses</taxon>
        <taxon>Duplodnaviria</taxon>
        <taxon>Heunggongvirae</taxon>
        <taxon>Uroviricota</taxon>
        <taxon>Caudoviricetes</taxon>
        <taxon>Turbidovirus</taxon>
        <taxon>Turbidovirus turbido</taxon>
    </lineage>
</organism>